<dbReference type="GO" id="GO:0016787">
    <property type="term" value="F:hydrolase activity"/>
    <property type="evidence" value="ECO:0007669"/>
    <property type="project" value="UniProtKB-KW"/>
</dbReference>
<dbReference type="Pfam" id="PF04203">
    <property type="entry name" value="Sortase"/>
    <property type="match status" value="1"/>
</dbReference>
<dbReference type="NCBIfam" id="NF033745">
    <property type="entry name" value="class_C_sortase"/>
    <property type="match status" value="1"/>
</dbReference>
<dbReference type="RefSeq" id="WP_010823564.1">
    <property type="nucleotide sequence ID" value="NZ_WVTG01000020.1"/>
</dbReference>
<dbReference type="InterPro" id="IPR023365">
    <property type="entry name" value="Sortase_dom-sf"/>
</dbReference>
<keyword evidence="1 5" id="KW-0378">Hydrolase</keyword>
<evidence type="ECO:0000313" key="6">
    <source>
        <dbReference type="Proteomes" id="UP000429730"/>
    </source>
</evidence>
<reference evidence="5 6" key="1">
    <citation type="submission" date="2019-04" db="EMBL/GenBank/DDBJ databases">
        <title>Step-wise assembly of the neonatal virome modulated by breast feeding.</title>
        <authorList>
            <person name="Liang G."/>
            <person name="Bushman F."/>
        </authorList>
    </citation>
    <scope>NUCLEOTIDE SEQUENCE [LARGE SCALE GENOMIC DNA]</scope>
    <source>
        <strain evidence="5 6">E3754</strain>
    </source>
</reference>
<feature type="region of interest" description="Disordered" evidence="3">
    <location>
        <begin position="65"/>
        <end position="95"/>
    </location>
</feature>
<dbReference type="AlphaFoldDB" id="A0AAP6RIF7"/>
<evidence type="ECO:0000256" key="1">
    <source>
        <dbReference type="ARBA" id="ARBA00022801"/>
    </source>
</evidence>
<protein>
    <submittedName>
        <fullName evidence="5">Ebp pilus assembly class C sortase</fullName>
        <ecNumber evidence="5">3.4.22.-</ecNumber>
    </submittedName>
</protein>
<dbReference type="Proteomes" id="UP000429730">
    <property type="component" value="Unassembled WGS sequence"/>
</dbReference>
<dbReference type="InterPro" id="IPR042002">
    <property type="entry name" value="Sortase_C"/>
</dbReference>
<name>A0AAP6RIF7_ENTFL</name>
<feature type="active site" description="Proton donor/acceptor" evidence="2">
    <location>
        <position position="153"/>
    </location>
</feature>
<dbReference type="EC" id="3.4.22.-" evidence="5"/>
<proteinExistence type="predicted"/>
<dbReference type="SUPFAM" id="SSF63817">
    <property type="entry name" value="Sortase"/>
    <property type="match status" value="1"/>
</dbReference>
<keyword evidence="4" id="KW-0472">Membrane</keyword>
<feature type="transmembrane region" description="Helical" evidence="4">
    <location>
        <begin position="252"/>
        <end position="273"/>
    </location>
</feature>
<evidence type="ECO:0000313" key="5">
    <source>
        <dbReference type="EMBL" id="MXS53473.1"/>
    </source>
</evidence>
<dbReference type="EMBL" id="WVTJ01000025">
    <property type="protein sequence ID" value="MXS53473.1"/>
    <property type="molecule type" value="Genomic_DNA"/>
</dbReference>
<keyword evidence="4" id="KW-1133">Transmembrane helix</keyword>
<dbReference type="InterPro" id="IPR005754">
    <property type="entry name" value="Sortase"/>
</dbReference>
<comment type="caution">
    <text evidence="5">The sequence shown here is derived from an EMBL/GenBank/DDBJ whole genome shotgun (WGS) entry which is preliminary data.</text>
</comment>
<evidence type="ECO:0000256" key="3">
    <source>
        <dbReference type="SAM" id="MobiDB-lite"/>
    </source>
</evidence>
<feature type="compositionally biased region" description="Basic and acidic residues" evidence="3">
    <location>
        <begin position="65"/>
        <end position="74"/>
    </location>
</feature>
<sequence>MKSKKKRRIIDGFMILLLIIGIGAFAYPFVSDALNNYLDQQIIAHYQAKASQENTKEMAELQEKMEKKNQELAKKGSNPGLDPFSETQKTTKKPDKSYFESHTIGVLTIPKINVRLPIFDKTNALLLEKGSSLLEGTSYPTGGANTHAVISGHRGLPQAKLFTDLPELKKGDEFYIEVNGKTLAYQVDQIKTVEPTDTKDLHIESAQDLVTLLTCTPYMINSHRLLVRGHRIPYQPEKAAAGMKKVAQQQNLLLWTLLLIACALIISGFIIWYKRRKKTTRKHGN</sequence>
<evidence type="ECO:0000256" key="2">
    <source>
        <dbReference type="PIRSR" id="PIRSR605754-1"/>
    </source>
</evidence>
<dbReference type="CDD" id="cd05827">
    <property type="entry name" value="Sortase_C"/>
    <property type="match status" value="1"/>
</dbReference>
<dbReference type="NCBIfam" id="TIGR01076">
    <property type="entry name" value="sortase_fam"/>
    <property type="match status" value="1"/>
</dbReference>
<feature type="transmembrane region" description="Helical" evidence="4">
    <location>
        <begin position="12"/>
        <end position="30"/>
    </location>
</feature>
<gene>
    <name evidence="5" type="primary">srtC</name>
    <name evidence="5" type="synonym">bps</name>
    <name evidence="5" type="ORF">GTI81_12245</name>
</gene>
<keyword evidence="4" id="KW-0812">Transmembrane</keyword>
<evidence type="ECO:0000256" key="4">
    <source>
        <dbReference type="SAM" id="Phobius"/>
    </source>
</evidence>
<accession>A0AAP6RIF7</accession>
<feature type="active site" description="Acyl-thioester intermediate" evidence="2">
    <location>
        <position position="215"/>
    </location>
</feature>
<dbReference type="Gene3D" id="2.40.260.10">
    <property type="entry name" value="Sortase"/>
    <property type="match status" value="1"/>
</dbReference>
<organism evidence="5 6">
    <name type="scientific">Enterococcus faecalis</name>
    <name type="common">Streptococcus faecalis</name>
    <dbReference type="NCBI Taxonomy" id="1351"/>
    <lineage>
        <taxon>Bacteria</taxon>
        <taxon>Bacillati</taxon>
        <taxon>Bacillota</taxon>
        <taxon>Bacilli</taxon>
        <taxon>Lactobacillales</taxon>
        <taxon>Enterococcaceae</taxon>
        <taxon>Enterococcus</taxon>
    </lineage>
</organism>